<feature type="compositionally biased region" description="Polar residues" evidence="2">
    <location>
        <begin position="467"/>
        <end position="477"/>
    </location>
</feature>
<feature type="compositionally biased region" description="Polar residues" evidence="2">
    <location>
        <begin position="364"/>
        <end position="387"/>
    </location>
</feature>
<feature type="compositionally biased region" description="Low complexity" evidence="2">
    <location>
        <begin position="584"/>
        <end position="616"/>
    </location>
</feature>
<sequence>MSGRGRQQLSPTLFPFLAVLVCTLGTLILFLALVAQDSTQKVKRQVEEEAKTQANVAQAESEPPIPSGLTAAAVEAMIAEEAFRVSQLVAFRDAQAADVEQRRDQLTHLEDHLRRIRDELQRLSDEVKRATGEAQADQIDEASVAALRERLQAEEQSLVELKEQVQSQSPRIVIVPHKGPNGTDRRPIYLECTAQGLVIWPEGSLIPMKGLRDSQTGSNPLDEALRVARHHVMQNYGDNVPPYPLLVVRPDGYASYHLSRMALGDWDDQFGVELIPDEVELAIPNADSNLKSRMDEAIQSAIARQRSAGTREVIAFGEKRTGKPRPLSAKDLDMQAQSNGYESVRGVRTSGWDLSKASPYNVDRSGQSQRRGATSDTHASEPNQSAAISARELAQLEDEMRRSAAEMRQSGSDGQQNAETLLLGDPNAKGGNSDAASSMASAGSGSSLLGNPATGTFGGGSMGAETPASTDPPSLRTSAGGDARISELLNQSHGKPEIGGGPKSNTQGMSLSMPSGANVGSAGSGGETEAGDNSNAGELSRSPASEAGLTMPSYAAMGPGDTATGDTATGSDKGVKGASGGTSGSQASGQASASGSPQSGASSGSAGAGGSSQPPAEGQIGGSPPPQNPNLVKPNKRDWALPDSVAQSRGNSIVRTIRVVCDEGQFVLLGSAMSGGTEVFGFSDKPVSTATLELATAVRDRIDRWGPSLPGGRWSPVLDVEVMPGGEARFEQLRELMQGSGVEVVGKVAQ</sequence>
<keyword evidence="5" id="KW-1185">Reference proteome</keyword>
<feature type="region of interest" description="Disordered" evidence="2">
    <location>
        <begin position="399"/>
        <end position="637"/>
    </location>
</feature>
<feature type="compositionally biased region" description="Polar residues" evidence="2">
    <location>
        <begin position="503"/>
        <end position="513"/>
    </location>
</feature>
<feature type="region of interest" description="Disordered" evidence="2">
    <location>
        <begin position="318"/>
        <end position="387"/>
    </location>
</feature>
<evidence type="ECO:0000256" key="2">
    <source>
        <dbReference type="SAM" id="MobiDB-lite"/>
    </source>
</evidence>
<keyword evidence="1" id="KW-0175">Coiled coil</keyword>
<evidence type="ECO:0000256" key="3">
    <source>
        <dbReference type="SAM" id="Phobius"/>
    </source>
</evidence>
<dbReference type="Proteomes" id="UP001500840">
    <property type="component" value="Unassembled WGS sequence"/>
</dbReference>
<evidence type="ECO:0000256" key="1">
    <source>
        <dbReference type="SAM" id="Coils"/>
    </source>
</evidence>
<protein>
    <recommendedName>
        <fullName evidence="6">IncA protein</fullName>
    </recommendedName>
</protein>
<feature type="transmembrane region" description="Helical" evidence="3">
    <location>
        <begin position="12"/>
        <end position="35"/>
    </location>
</feature>
<dbReference type="RefSeq" id="WP_345320614.1">
    <property type="nucleotide sequence ID" value="NZ_BAABGA010000018.1"/>
</dbReference>
<feature type="compositionally biased region" description="Low complexity" evidence="2">
    <location>
        <begin position="430"/>
        <end position="447"/>
    </location>
</feature>
<dbReference type="EMBL" id="BAABGA010000018">
    <property type="protein sequence ID" value="GAA4449341.1"/>
    <property type="molecule type" value="Genomic_DNA"/>
</dbReference>
<proteinExistence type="predicted"/>
<gene>
    <name evidence="4" type="ORF">GCM10023156_13720</name>
</gene>
<comment type="caution">
    <text evidence="4">The sequence shown here is derived from an EMBL/GenBank/DDBJ whole genome shotgun (WGS) entry which is preliminary data.</text>
</comment>
<keyword evidence="3" id="KW-0472">Membrane</keyword>
<organism evidence="4 5">
    <name type="scientific">Novipirellula rosea</name>
    <dbReference type="NCBI Taxonomy" id="1031540"/>
    <lineage>
        <taxon>Bacteria</taxon>
        <taxon>Pseudomonadati</taxon>
        <taxon>Planctomycetota</taxon>
        <taxon>Planctomycetia</taxon>
        <taxon>Pirellulales</taxon>
        <taxon>Pirellulaceae</taxon>
        <taxon>Novipirellula</taxon>
    </lineage>
</organism>
<name>A0ABP8MEJ2_9BACT</name>
<evidence type="ECO:0008006" key="6">
    <source>
        <dbReference type="Google" id="ProtNLM"/>
    </source>
</evidence>
<accession>A0ABP8MEJ2</accession>
<keyword evidence="3" id="KW-0812">Transmembrane</keyword>
<feature type="compositionally biased region" description="Polar residues" evidence="2">
    <location>
        <begin position="409"/>
        <end position="419"/>
    </location>
</feature>
<keyword evidence="3" id="KW-1133">Transmembrane helix</keyword>
<feature type="compositionally biased region" description="Low complexity" evidence="2">
    <location>
        <begin position="555"/>
        <end position="570"/>
    </location>
</feature>
<evidence type="ECO:0000313" key="4">
    <source>
        <dbReference type="EMBL" id="GAA4449341.1"/>
    </source>
</evidence>
<reference evidence="5" key="1">
    <citation type="journal article" date="2019" name="Int. J. Syst. Evol. Microbiol.">
        <title>The Global Catalogue of Microorganisms (GCM) 10K type strain sequencing project: providing services to taxonomists for standard genome sequencing and annotation.</title>
        <authorList>
            <consortium name="The Broad Institute Genomics Platform"/>
            <consortium name="The Broad Institute Genome Sequencing Center for Infectious Disease"/>
            <person name="Wu L."/>
            <person name="Ma J."/>
        </authorList>
    </citation>
    <scope>NUCLEOTIDE SEQUENCE [LARGE SCALE GENOMIC DNA]</scope>
    <source>
        <strain evidence="5">JCM 17759</strain>
    </source>
</reference>
<feature type="coiled-coil region" evidence="1">
    <location>
        <begin position="99"/>
        <end position="168"/>
    </location>
</feature>
<evidence type="ECO:0000313" key="5">
    <source>
        <dbReference type="Proteomes" id="UP001500840"/>
    </source>
</evidence>